<comment type="caution">
    <text evidence="3">The sequence shown here is derived from an EMBL/GenBank/DDBJ whole genome shotgun (WGS) entry which is preliminary data.</text>
</comment>
<sequence>MTIQTHDDAYEPAHSASQTAHALDELQLYGYRPFDEPDPRPMPDGQRLAVAVADIFDALVATLEDTRMEPDLEEVLWGQVNLFHRATARIERSLDENEQAQRRLQREQDGSEVKSVELERLTAEGLTLVERRNCMDMMRDHAATEFVHHTGSTWRPRTGDMMRDHAATEFVQHTGSTWRPRTGSMVNRQHMTAALIDSRDFLMVNRQHMTAALIDSRDFLAAKRRAETEVMLPAGPKVALTGGTDFNDHRLIWGKLDQVRTKYPDMVLLHGGSPKGAELIAAKWAEARGVTQVAFKPDWTKHAKAAPFKRNDAMLDVLPVGVLVFPGTGIQENLADKAKKLGIPVMKFEKGA</sequence>
<reference evidence="3 4" key="1">
    <citation type="submission" date="2014-03" db="EMBL/GenBank/DDBJ databases">
        <title>The draft genome sequence of Thioclava dalianensis DLFJ1-1.</title>
        <authorList>
            <person name="Lai Q."/>
            <person name="Shao Z."/>
        </authorList>
    </citation>
    <scope>NUCLEOTIDE SEQUENCE [LARGE SCALE GENOMIC DNA]</scope>
    <source>
        <strain evidence="3 4">DLFJ1-1</strain>
    </source>
</reference>
<evidence type="ECO:0000313" key="4">
    <source>
        <dbReference type="Proteomes" id="UP000027725"/>
    </source>
</evidence>
<dbReference type="STRING" id="1185766.SAMN05216224_1277"/>
<dbReference type="eggNOG" id="ENOG502Z7S6">
    <property type="taxonomic scope" value="Bacteria"/>
</dbReference>
<feature type="coiled-coil region" evidence="1">
    <location>
        <begin position="83"/>
        <end position="110"/>
    </location>
</feature>
<organism evidence="3 4">
    <name type="scientific">Thioclava dalianensis</name>
    <dbReference type="NCBI Taxonomy" id="1185766"/>
    <lineage>
        <taxon>Bacteria</taxon>
        <taxon>Pseudomonadati</taxon>
        <taxon>Pseudomonadota</taxon>
        <taxon>Alphaproteobacteria</taxon>
        <taxon>Rhodobacterales</taxon>
        <taxon>Paracoccaceae</taxon>
        <taxon>Thioclava</taxon>
    </lineage>
</organism>
<feature type="domain" description="YspA cpYpsA-related SLOG" evidence="2">
    <location>
        <begin position="236"/>
        <end position="302"/>
    </location>
</feature>
<proteinExistence type="predicted"/>
<dbReference type="Pfam" id="PF10686">
    <property type="entry name" value="YAcAr"/>
    <property type="match status" value="1"/>
</dbReference>
<dbReference type="AlphaFoldDB" id="A0A074TGM5"/>
<dbReference type="RefSeq" id="WP_038069162.1">
    <property type="nucleotide sequence ID" value="NZ_JHEH01000042.1"/>
</dbReference>
<protein>
    <recommendedName>
        <fullName evidence="2">YspA cpYpsA-related SLOG domain-containing protein</fullName>
    </recommendedName>
</protein>
<dbReference type="EMBL" id="JHEH01000042">
    <property type="protein sequence ID" value="KEP68198.1"/>
    <property type="molecule type" value="Genomic_DNA"/>
</dbReference>
<name>A0A074TGM5_9RHOB</name>
<evidence type="ECO:0000256" key="1">
    <source>
        <dbReference type="SAM" id="Coils"/>
    </source>
</evidence>
<evidence type="ECO:0000313" key="3">
    <source>
        <dbReference type="EMBL" id="KEP68198.1"/>
    </source>
</evidence>
<accession>A0A074TGM5</accession>
<gene>
    <name evidence="3" type="ORF">DL1_14500</name>
</gene>
<keyword evidence="1" id="KW-0175">Coiled coil</keyword>
<keyword evidence="4" id="KW-1185">Reference proteome</keyword>
<dbReference type="Proteomes" id="UP000027725">
    <property type="component" value="Unassembled WGS sequence"/>
</dbReference>
<evidence type="ECO:0000259" key="2">
    <source>
        <dbReference type="Pfam" id="PF10686"/>
    </source>
</evidence>
<dbReference type="InterPro" id="IPR019627">
    <property type="entry name" value="YAcAr"/>
</dbReference>